<dbReference type="RefSeq" id="WP_249323269.1">
    <property type="nucleotide sequence ID" value="NZ_JACRTK010000002.1"/>
</dbReference>
<keyword evidence="3" id="KW-1185">Reference proteome</keyword>
<evidence type="ECO:0000313" key="3">
    <source>
        <dbReference type="Proteomes" id="UP000601522"/>
    </source>
</evidence>
<dbReference type="Pfam" id="PF00899">
    <property type="entry name" value="ThiF"/>
    <property type="match status" value="1"/>
</dbReference>
<protein>
    <submittedName>
        <fullName evidence="2">tRNA threonylcarbamoyladenosine dehydratase</fullName>
    </submittedName>
</protein>
<dbReference type="Proteomes" id="UP000601522">
    <property type="component" value="Unassembled WGS sequence"/>
</dbReference>
<proteinExistence type="predicted"/>
<feature type="domain" description="THIF-type NAD/FAD binding fold" evidence="1">
    <location>
        <begin position="10"/>
        <end position="232"/>
    </location>
</feature>
<dbReference type="CDD" id="cd00755">
    <property type="entry name" value="YgdL_like"/>
    <property type="match status" value="1"/>
</dbReference>
<name>A0A926F1X9_9FIRM</name>
<dbReference type="EMBL" id="JACRTK010000002">
    <property type="protein sequence ID" value="MBC8590425.1"/>
    <property type="molecule type" value="Genomic_DNA"/>
</dbReference>
<dbReference type="FunFam" id="3.40.50.720:FF:000141">
    <property type="entry name" value="tRNA threonylcarbamoyladenosine dehydratase"/>
    <property type="match status" value="1"/>
</dbReference>
<dbReference type="Gene3D" id="3.40.50.720">
    <property type="entry name" value="NAD(P)-binding Rossmann-like Domain"/>
    <property type="match status" value="1"/>
</dbReference>
<dbReference type="PANTHER" id="PTHR43267:SF1">
    <property type="entry name" value="TRNA THREONYLCARBAMOYLADENOSINE DEHYDRATASE"/>
    <property type="match status" value="1"/>
</dbReference>
<dbReference type="GO" id="GO:0061503">
    <property type="term" value="F:tRNA threonylcarbamoyladenosine dehydratase"/>
    <property type="evidence" value="ECO:0007669"/>
    <property type="project" value="TreeGrafter"/>
</dbReference>
<evidence type="ECO:0000313" key="2">
    <source>
        <dbReference type="EMBL" id="MBC8590425.1"/>
    </source>
</evidence>
<dbReference type="SUPFAM" id="SSF69572">
    <property type="entry name" value="Activating enzymes of the ubiquitin-like proteins"/>
    <property type="match status" value="1"/>
</dbReference>
<organism evidence="2 3">
    <name type="scientific">Wansuia hejianensis</name>
    <dbReference type="NCBI Taxonomy" id="2763667"/>
    <lineage>
        <taxon>Bacteria</taxon>
        <taxon>Bacillati</taxon>
        <taxon>Bacillota</taxon>
        <taxon>Clostridia</taxon>
        <taxon>Lachnospirales</taxon>
        <taxon>Lachnospiraceae</taxon>
        <taxon>Wansuia</taxon>
    </lineage>
</organism>
<dbReference type="PANTHER" id="PTHR43267">
    <property type="entry name" value="TRNA THREONYLCARBAMOYLADENOSINE DEHYDRATASE"/>
    <property type="match status" value="1"/>
</dbReference>
<reference evidence="2 3" key="1">
    <citation type="submission" date="2020-08" db="EMBL/GenBank/DDBJ databases">
        <title>Genome public.</title>
        <authorList>
            <person name="Liu C."/>
            <person name="Sun Q."/>
        </authorList>
    </citation>
    <scope>NUCLEOTIDE SEQUENCE [LARGE SCALE GENOMIC DNA]</scope>
    <source>
        <strain evidence="2 3">NSJ-26</strain>
    </source>
</reference>
<dbReference type="InterPro" id="IPR000594">
    <property type="entry name" value="ThiF_NAD_FAD-bd"/>
</dbReference>
<dbReference type="GO" id="GO:0008641">
    <property type="term" value="F:ubiquitin-like modifier activating enzyme activity"/>
    <property type="evidence" value="ECO:0007669"/>
    <property type="project" value="InterPro"/>
</dbReference>
<dbReference type="AlphaFoldDB" id="A0A926F1X9"/>
<sequence length="236" mass="25921">MNNQFTRTEALIGKKAMEILSDSTVAIFGIGGVGSFTAEALIRSGLGKIILIDYDIIDISNINRQIHATFKTIGQPKVIAMKDRLLDINPNLNVVVHNTKYNLDSKQFLLNKDYDYVVDAIDMVSSKVDLIVSAQKMGIPVISSMGAGNKLSPTMFKIGDIYDTKICPLAKVMRNQLRKKGVKDLKVVWSEETPLKVNLGETNLRKAVPGSISFVPSTAGLIIASEVIKDLIREEV</sequence>
<comment type="caution">
    <text evidence="2">The sequence shown here is derived from an EMBL/GenBank/DDBJ whole genome shotgun (WGS) entry which is preliminary data.</text>
</comment>
<accession>A0A926F1X9</accession>
<dbReference type="InterPro" id="IPR035985">
    <property type="entry name" value="Ubiquitin-activating_enz"/>
</dbReference>
<gene>
    <name evidence="2" type="ORF">H8689_04695</name>
</gene>
<dbReference type="GO" id="GO:0061504">
    <property type="term" value="P:cyclic threonylcarbamoyladenosine biosynthetic process"/>
    <property type="evidence" value="ECO:0007669"/>
    <property type="project" value="TreeGrafter"/>
</dbReference>
<evidence type="ECO:0000259" key="1">
    <source>
        <dbReference type="Pfam" id="PF00899"/>
    </source>
</evidence>
<dbReference type="InterPro" id="IPR045886">
    <property type="entry name" value="ThiF/MoeB/HesA"/>
</dbReference>